<gene>
    <name evidence="2" type="primary">echA8_1</name>
    <name evidence="2" type="ORF">DSM104635_00278</name>
</gene>
<dbReference type="Gene3D" id="3.90.226.10">
    <property type="entry name" value="2-enoyl-CoA Hydratase, Chain A, domain 1"/>
    <property type="match status" value="1"/>
</dbReference>
<dbReference type="InterPro" id="IPR014748">
    <property type="entry name" value="Enoyl-CoA_hydra_C"/>
</dbReference>
<dbReference type="GO" id="GO:0004300">
    <property type="term" value="F:enoyl-CoA hydratase activity"/>
    <property type="evidence" value="ECO:0007669"/>
    <property type="project" value="UniProtKB-EC"/>
</dbReference>
<dbReference type="InterPro" id="IPR029045">
    <property type="entry name" value="ClpP/crotonase-like_dom_sf"/>
</dbReference>
<dbReference type="CDD" id="cd06558">
    <property type="entry name" value="crotonase-like"/>
    <property type="match status" value="1"/>
</dbReference>
<dbReference type="InterPro" id="IPR001753">
    <property type="entry name" value="Enoyl-CoA_hydra/iso"/>
</dbReference>
<sequence>MSTPFATYEKNGRVATVTLNRPESRNAIATQQDCDDLAGALWKANDDEEINAVILTGAGKAFCAGGDLKAIRERSGIGPRATPDGTRANYRRGVHSVIKALAEVEVATIAAINGHAIGLGLDIGILCDMRLAGASAKMASSFVKVGIIPGDGGAWILTNAIGASRAAELVLTGDTIDAEEAVRIGLVSRVVADEALMDEARKLAERVAVNPPRTVRLAKRLLREAQHGRLSDVLELSAAFQALAHETRDHKEAVDAFTEKRAPKFTGE</sequence>
<dbReference type="KEGG" id="tsv:DSM104635_00278"/>
<dbReference type="Pfam" id="PF00378">
    <property type="entry name" value="ECH_1"/>
    <property type="match status" value="1"/>
</dbReference>
<dbReference type="Proteomes" id="UP000431269">
    <property type="component" value="Chromosome"/>
</dbReference>
<evidence type="ECO:0000313" key="2">
    <source>
        <dbReference type="EMBL" id="QGZ93468.1"/>
    </source>
</evidence>
<dbReference type="NCBIfam" id="NF006699">
    <property type="entry name" value="PRK09245.1"/>
    <property type="match status" value="1"/>
</dbReference>
<keyword evidence="2" id="KW-0456">Lyase</keyword>
<proteinExistence type="inferred from homology"/>
<dbReference type="AlphaFoldDB" id="A0A6I6MJW6"/>
<reference evidence="3" key="1">
    <citation type="submission" date="2019-12" db="EMBL/GenBank/DDBJ databases">
        <title>Complete genome of Terracaulis silvestris 0127_4.</title>
        <authorList>
            <person name="Vieira S."/>
            <person name="Riedel T."/>
            <person name="Sproer C."/>
            <person name="Pascual J."/>
            <person name="Boedeker C."/>
            <person name="Overmann J."/>
        </authorList>
    </citation>
    <scope>NUCLEOTIDE SEQUENCE [LARGE SCALE GENOMIC DNA]</scope>
    <source>
        <strain evidence="3">0127_4</strain>
    </source>
</reference>
<dbReference type="Gene3D" id="1.10.12.10">
    <property type="entry name" value="Lyase 2-enoyl-coa Hydratase, Chain A, domain 2"/>
    <property type="match status" value="1"/>
</dbReference>
<dbReference type="SUPFAM" id="SSF52096">
    <property type="entry name" value="ClpP/crotonase"/>
    <property type="match status" value="1"/>
</dbReference>
<name>A0A6I6MJW6_9CAUL</name>
<dbReference type="EC" id="4.2.1.17" evidence="2"/>
<dbReference type="RefSeq" id="WP_158764471.1">
    <property type="nucleotide sequence ID" value="NZ_CP047045.1"/>
</dbReference>
<accession>A0A6I6MJW6</accession>
<protein>
    <submittedName>
        <fullName evidence="2">Putative enoyl-CoA hydratase echA8</fullName>
        <ecNumber evidence="2">4.2.1.17</ecNumber>
    </submittedName>
</protein>
<keyword evidence="3" id="KW-1185">Reference proteome</keyword>
<dbReference type="PANTHER" id="PTHR43459">
    <property type="entry name" value="ENOYL-COA HYDRATASE"/>
    <property type="match status" value="1"/>
</dbReference>
<comment type="similarity">
    <text evidence="1">Belongs to the enoyl-CoA hydratase/isomerase family.</text>
</comment>
<dbReference type="EMBL" id="CP047045">
    <property type="protein sequence ID" value="QGZ93468.1"/>
    <property type="molecule type" value="Genomic_DNA"/>
</dbReference>
<dbReference type="PANTHER" id="PTHR43459:SF1">
    <property type="entry name" value="EG:BACN32G11.4 PROTEIN"/>
    <property type="match status" value="1"/>
</dbReference>
<organism evidence="2 3">
    <name type="scientific">Terricaulis silvestris</name>
    <dbReference type="NCBI Taxonomy" id="2686094"/>
    <lineage>
        <taxon>Bacteria</taxon>
        <taxon>Pseudomonadati</taxon>
        <taxon>Pseudomonadota</taxon>
        <taxon>Alphaproteobacteria</taxon>
        <taxon>Caulobacterales</taxon>
        <taxon>Caulobacteraceae</taxon>
        <taxon>Terricaulis</taxon>
    </lineage>
</organism>
<evidence type="ECO:0000313" key="3">
    <source>
        <dbReference type="Proteomes" id="UP000431269"/>
    </source>
</evidence>
<evidence type="ECO:0000256" key="1">
    <source>
        <dbReference type="ARBA" id="ARBA00005254"/>
    </source>
</evidence>